<dbReference type="AlphaFoldDB" id="A6NQU3"/>
<comment type="caution">
    <text evidence="1">The sequence shown here is derived from an EMBL/GenBank/DDBJ whole genome shotgun (WGS) entry which is preliminary data.</text>
</comment>
<organism evidence="1 2">
    <name type="scientific">Pseudoflavonifractor capillosus ATCC 29799</name>
    <dbReference type="NCBI Taxonomy" id="411467"/>
    <lineage>
        <taxon>Bacteria</taxon>
        <taxon>Bacillati</taxon>
        <taxon>Bacillota</taxon>
        <taxon>Clostridia</taxon>
        <taxon>Eubacteriales</taxon>
        <taxon>Oscillospiraceae</taxon>
        <taxon>Pseudoflavonifractor</taxon>
    </lineage>
</organism>
<keyword evidence="2" id="KW-1185">Reference proteome</keyword>
<reference evidence="1 2" key="1">
    <citation type="submission" date="2007-04" db="EMBL/GenBank/DDBJ databases">
        <authorList>
            <person name="Fulton L."/>
            <person name="Clifton S."/>
            <person name="Fulton B."/>
            <person name="Xu J."/>
            <person name="Minx P."/>
            <person name="Pepin K.H."/>
            <person name="Johnson M."/>
            <person name="Thiruvilangam P."/>
            <person name="Bhonagiri V."/>
            <person name="Nash W.E."/>
            <person name="Mardis E.R."/>
            <person name="Wilson R.K."/>
        </authorList>
    </citation>
    <scope>NUCLEOTIDE SEQUENCE [LARGE SCALE GENOMIC DNA]</scope>
    <source>
        <strain evidence="1 2">ATCC 29799</strain>
    </source>
</reference>
<evidence type="ECO:0000313" key="1">
    <source>
        <dbReference type="EMBL" id="EDN01439.1"/>
    </source>
</evidence>
<dbReference type="Proteomes" id="UP000003639">
    <property type="component" value="Unassembled WGS sequence"/>
</dbReference>
<sequence>MREGERLRFPEGYRACADEIELHKESKSAFTPPDASASGGVFCAAAIDGAIRRPI</sequence>
<proteinExistence type="predicted"/>
<name>A6NQU3_9FIRM</name>
<protein>
    <submittedName>
        <fullName evidence="1">Uncharacterized protein</fullName>
    </submittedName>
</protein>
<reference evidence="1 2" key="2">
    <citation type="submission" date="2007-06" db="EMBL/GenBank/DDBJ databases">
        <title>Draft genome sequence of Pseudoflavonifractor capillosus ATCC 29799.</title>
        <authorList>
            <person name="Sudarsanam P."/>
            <person name="Ley R."/>
            <person name="Guruge J."/>
            <person name="Turnbaugh P.J."/>
            <person name="Mahowald M."/>
            <person name="Liep D."/>
            <person name="Gordon J."/>
        </authorList>
    </citation>
    <scope>NUCLEOTIDE SEQUENCE [LARGE SCALE GENOMIC DNA]</scope>
    <source>
        <strain evidence="1 2">ATCC 29799</strain>
    </source>
</reference>
<dbReference type="EMBL" id="AAXG02000005">
    <property type="protein sequence ID" value="EDN01439.1"/>
    <property type="molecule type" value="Genomic_DNA"/>
</dbReference>
<accession>A6NQU3</accession>
<gene>
    <name evidence="1" type="ORF">BACCAP_00566</name>
</gene>
<dbReference type="STRING" id="411467.BACCAP_00566"/>
<evidence type="ECO:0000313" key="2">
    <source>
        <dbReference type="Proteomes" id="UP000003639"/>
    </source>
</evidence>